<evidence type="ECO:0000256" key="9">
    <source>
        <dbReference type="ARBA" id="ARBA00031501"/>
    </source>
</evidence>
<evidence type="ECO:0000256" key="10">
    <source>
        <dbReference type="RuleBase" id="RU361207"/>
    </source>
</evidence>
<keyword evidence="12" id="KW-1185">Reference proteome</keyword>
<dbReference type="Pfam" id="PF02446">
    <property type="entry name" value="Glyco_hydro_77"/>
    <property type="match status" value="1"/>
</dbReference>
<dbReference type="Gene3D" id="3.20.20.80">
    <property type="entry name" value="Glycosidases"/>
    <property type="match status" value="1"/>
</dbReference>
<proteinExistence type="inferred from homology"/>
<keyword evidence="6 10" id="KW-0808">Transferase</keyword>
<evidence type="ECO:0000256" key="7">
    <source>
        <dbReference type="ARBA" id="ARBA00023277"/>
    </source>
</evidence>
<dbReference type="Proteomes" id="UP000298049">
    <property type="component" value="Chromosome"/>
</dbReference>
<dbReference type="SUPFAM" id="SSF51445">
    <property type="entry name" value="(Trans)glycosidases"/>
    <property type="match status" value="1"/>
</dbReference>
<dbReference type="EMBL" id="CP031093">
    <property type="protein sequence ID" value="QCF25979.1"/>
    <property type="molecule type" value="Genomic_DNA"/>
</dbReference>
<protein>
    <recommendedName>
        <fullName evidence="4 10">4-alpha-glucanotransferase</fullName>
        <ecNumber evidence="3 10">2.4.1.25</ecNumber>
    </recommendedName>
    <alternativeName>
        <fullName evidence="8 10">Amylomaltase</fullName>
    </alternativeName>
    <alternativeName>
        <fullName evidence="9 10">Disproportionating enzyme</fullName>
    </alternativeName>
</protein>
<reference evidence="11 12" key="1">
    <citation type="submission" date="2018-07" db="EMBL/GenBank/DDBJ databases">
        <title>Marsedoiliclastica nanhaica gen. nov. sp. nov., a novel marine hydrocarbonoclastic bacterium isolated from an in-situ enriched hydrocarbon-degrading consortium in deep-sea sediment.</title>
        <authorList>
            <person name="Dong C."/>
            <person name="Ma T."/>
            <person name="Liu R."/>
            <person name="Shao Z."/>
        </authorList>
    </citation>
    <scope>NUCLEOTIDE SEQUENCE [LARGE SCALE GENOMIC DNA]</scope>
    <source>
        <strain evidence="12">soil36-7</strain>
    </source>
</reference>
<dbReference type="PANTHER" id="PTHR32438">
    <property type="entry name" value="4-ALPHA-GLUCANOTRANSFERASE DPE1, CHLOROPLASTIC/AMYLOPLASTIC"/>
    <property type="match status" value="1"/>
</dbReference>
<evidence type="ECO:0000256" key="1">
    <source>
        <dbReference type="ARBA" id="ARBA00000439"/>
    </source>
</evidence>
<dbReference type="NCBIfam" id="TIGR00217">
    <property type="entry name" value="malQ"/>
    <property type="match status" value="1"/>
</dbReference>
<gene>
    <name evidence="11" type="primary">malQ</name>
    <name evidence="11" type="ORF">soil367_08615</name>
</gene>
<dbReference type="PANTHER" id="PTHR32438:SF5">
    <property type="entry name" value="4-ALPHA-GLUCANOTRANSFERASE DPE1, CHLOROPLASTIC_AMYLOPLASTIC"/>
    <property type="match status" value="1"/>
</dbReference>
<evidence type="ECO:0000256" key="5">
    <source>
        <dbReference type="ARBA" id="ARBA00022676"/>
    </source>
</evidence>
<accession>A0A4P7XG66</accession>
<name>A0A4P7XG66_9ALTE</name>
<evidence type="ECO:0000256" key="3">
    <source>
        <dbReference type="ARBA" id="ARBA00012560"/>
    </source>
</evidence>
<evidence type="ECO:0000256" key="4">
    <source>
        <dbReference type="ARBA" id="ARBA00020295"/>
    </source>
</evidence>
<keyword evidence="7 10" id="KW-0119">Carbohydrate metabolism</keyword>
<dbReference type="GO" id="GO:0004134">
    <property type="term" value="F:4-alpha-glucanotransferase activity"/>
    <property type="evidence" value="ECO:0007669"/>
    <property type="project" value="UniProtKB-EC"/>
</dbReference>
<dbReference type="RefSeq" id="WP_136548699.1">
    <property type="nucleotide sequence ID" value="NZ_CP031093.1"/>
</dbReference>
<dbReference type="EC" id="2.4.1.25" evidence="3 10"/>
<sequence length="711" mass="77850">MDESLLRQLADKAGLLLEWHDSEGNLLHLSTEVMQHVLPKLGFPADSDAAVTESLEKLEQIHHPRSPADLPPLITAECGRAVSLPCALQPGTRFLLRLETGQEVNGELDAAGCIPAVDDAGYHRLQLGDADLCLAVAPTRCYTPADACSIQEARLWGMAAQLYSLRRPGDGGFGDALALQHLGQSAAGQGADAVAISPTHAMFSGDTARFSPYSPSSRLLRNALYCAPEGLMGKERVEAAQARCGIKEQLRILEAMELVDWPRAGSAKLLWLRALYDDVMGSDDARSEALRQQLDDYRQQGGEVLEDHCRFEAILAARGPGTWRDWPEELQHPRSTAVARFAEEHEDEVRFHAFLQWLAADGLLRAHSAMREAGMAVGIISDLAVGADDAGSQTWSRQDEMLQGLSIGAPPDSFNVHGQDWGLAAFSPHGLVQSGFRSFIDMLRAGFDQSGGLRIDHILGLMRMWLIPHGSGPDQGAYVRYPFDDLLRLVALESWRHRAIVIGEDLGTVAAGFSERLAEKGILGMKVLWFERGFERGHEGSFRNADSWSSEAMATTSTHDLPTVAGWWAGRDIEWRSSLGLLKADRSAEAEHNGRAKERAQLALALGLVAPHSVPEKLSASDLDATRVLDATARFMAQVPSPLTLLPVEDVLGLEEQANLPGTMDEHPNWRRRWSPDAKDLLESADVRHRLRGLDQCRQKVEPPAKAGAQR</sequence>
<dbReference type="OrthoDB" id="9763489at2"/>
<dbReference type="InterPro" id="IPR017853">
    <property type="entry name" value="GH"/>
</dbReference>
<comment type="similarity">
    <text evidence="2 10">Belongs to the disproportionating enzyme family.</text>
</comment>
<dbReference type="AlphaFoldDB" id="A0A4P7XG66"/>
<dbReference type="KEGG" id="hmi:soil367_08615"/>
<dbReference type="GO" id="GO:0005975">
    <property type="term" value="P:carbohydrate metabolic process"/>
    <property type="evidence" value="ECO:0007669"/>
    <property type="project" value="InterPro"/>
</dbReference>
<dbReference type="InterPro" id="IPR003385">
    <property type="entry name" value="Glyco_hydro_77"/>
</dbReference>
<evidence type="ECO:0000313" key="11">
    <source>
        <dbReference type="EMBL" id="QCF25979.1"/>
    </source>
</evidence>
<comment type="catalytic activity">
    <reaction evidence="1 10">
        <text>Transfers a segment of a (1-&gt;4)-alpha-D-glucan to a new position in an acceptor, which may be glucose or a (1-&gt;4)-alpha-D-glucan.</text>
        <dbReference type="EC" id="2.4.1.25"/>
    </reaction>
</comment>
<organism evidence="11 12">
    <name type="scientific">Hydrocarboniclastica marina</name>
    <dbReference type="NCBI Taxonomy" id="2259620"/>
    <lineage>
        <taxon>Bacteria</taxon>
        <taxon>Pseudomonadati</taxon>
        <taxon>Pseudomonadota</taxon>
        <taxon>Gammaproteobacteria</taxon>
        <taxon>Alteromonadales</taxon>
        <taxon>Alteromonadaceae</taxon>
        <taxon>Hydrocarboniclastica</taxon>
    </lineage>
</organism>
<evidence type="ECO:0000256" key="8">
    <source>
        <dbReference type="ARBA" id="ARBA00031423"/>
    </source>
</evidence>
<evidence type="ECO:0000256" key="6">
    <source>
        <dbReference type="ARBA" id="ARBA00022679"/>
    </source>
</evidence>
<evidence type="ECO:0000256" key="2">
    <source>
        <dbReference type="ARBA" id="ARBA00005684"/>
    </source>
</evidence>
<keyword evidence="5 10" id="KW-0328">Glycosyltransferase</keyword>
<evidence type="ECO:0000313" key="12">
    <source>
        <dbReference type="Proteomes" id="UP000298049"/>
    </source>
</evidence>